<organism evidence="1 2">
    <name type="scientific">Agrobacterium tumefaciens str. Kerr 14</name>
    <dbReference type="NCBI Taxonomy" id="1183424"/>
    <lineage>
        <taxon>Bacteria</taxon>
        <taxon>Pseudomonadati</taxon>
        <taxon>Pseudomonadota</taxon>
        <taxon>Alphaproteobacteria</taxon>
        <taxon>Hyphomicrobiales</taxon>
        <taxon>Rhizobiaceae</taxon>
        <taxon>Rhizobium/Agrobacterium group</taxon>
        <taxon>Agrobacterium</taxon>
        <taxon>Agrobacterium tumefaciens complex</taxon>
    </lineage>
</organism>
<proteinExistence type="predicted"/>
<sequence>MQQVCQTFDLKEVHLPVLEGSTGKFASVSGSKSTEVFEFGKNRSHNRATAVAMNFDAILTGERIWRWKSNYQRLVDHLIVSIPNRAERGLSW</sequence>
<name>A0A1S7PIV9_AGRTU</name>
<accession>A0A1S7PIV9</accession>
<evidence type="ECO:0000313" key="1">
    <source>
        <dbReference type="EMBL" id="CUX22153.1"/>
    </source>
</evidence>
<dbReference type="EMBL" id="FBWC01000010">
    <property type="protein sequence ID" value="CUX22153.1"/>
    <property type="molecule type" value="Genomic_DNA"/>
</dbReference>
<evidence type="ECO:0000313" key="2">
    <source>
        <dbReference type="Proteomes" id="UP000191897"/>
    </source>
</evidence>
<protein>
    <submittedName>
        <fullName evidence="1">Uncharacterized protein</fullName>
    </submittedName>
</protein>
<dbReference type="AlphaFoldDB" id="A0A1S7PIV9"/>
<gene>
    <name evidence="1" type="ORF">AGR4C_Cc180106</name>
</gene>
<dbReference type="Proteomes" id="UP000191897">
    <property type="component" value="Unassembled WGS sequence"/>
</dbReference>
<reference evidence="1 2" key="1">
    <citation type="submission" date="2016-01" db="EMBL/GenBank/DDBJ databases">
        <authorList>
            <person name="Oliw E.H."/>
        </authorList>
    </citation>
    <scope>NUCLEOTIDE SEQUENCE [LARGE SCALE GENOMIC DNA]</scope>
    <source>
        <strain evidence="1 2">Kerr 14</strain>
    </source>
</reference>